<name>A0ACC6Q6X3_9ACTN</name>
<dbReference type="EMBL" id="JBBKAJ010000022">
    <property type="protein sequence ID" value="MEJ8639376.1"/>
    <property type="molecule type" value="Genomic_DNA"/>
</dbReference>
<proteinExistence type="predicted"/>
<evidence type="ECO:0000313" key="2">
    <source>
        <dbReference type="Proteomes" id="UP001377168"/>
    </source>
</evidence>
<sequence>MTRNPHAPHEQAGPGTEETQDVDLLPCGRDPFRTIEQGQSEQPDAHARSCAYCTAVLSETALLNDVVRRAGDGGSAGGDANAGDDTDRTARIMDVVRLELSPGRNLPLGGSDEDTWITEAATARTFRTAAASLTGVHVGDCVVRPLDAADSGPARWPRGPVHVRLDAAVARTWNLQDVAARIRERITSAADTELGMDVAVIDVRIADILDPEAGDEGGDR</sequence>
<dbReference type="Proteomes" id="UP001377168">
    <property type="component" value="Unassembled WGS sequence"/>
</dbReference>
<gene>
    <name evidence="1" type="ORF">WKI67_39145</name>
</gene>
<evidence type="ECO:0000313" key="1">
    <source>
        <dbReference type="EMBL" id="MEJ8639376.1"/>
    </source>
</evidence>
<accession>A0ACC6Q6X3</accession>
<reference evidence="1" key="1">
    <citation type="submission" date="2024-03" db="EMBL/GenBank/DDBJ databases">
        <title>Novel Streptomyces species of biotechnological and ecological value are a feature of Machair soil.</title>
        <authorList>
            <person name="Prole J.R."/>
            <person name="Goodfellow M."/>
            <person name="Allenby N."/>
            <person name="Ward A.C."/>
        </authorList>
    </citation>
    <scope>NUCLEOTIDE SEQUENCE</scope>
    <source>
        <strain evidence="1">MS2.AVA.5</strain>
    </source>
</reference>
<organism evidence="1 2">
    <name type="scientific">Streptomyces achmelvichensis</name>
    <dbReference type="NCBI Taxonomy" id="3134111"/>
    <lineage>
        <taxon>Bacteria</taxon>
        <taxon>Bacillati</taxon>
        <taxon>Actinomycetota</taxon>
        <taxon>Actinomycetes</taxon>
        <taxon>Kitasatosporales</taxon>
        <taxon>Streptomycetaceae</taxon>
        <taxon>Streptomyces</taxon>
    </lineage>
</organism>
<keyword evidence="2" id="KW-1185">Reference proteome</keyword>
<protein>
    <submittedName>
        <fullName evidence="1">Uncharacterized protein</fullName>
    </submittedName>
</protein>
<comment type="caution">
    <text evidence="1">The sequence shown here is derived from an EMBL/GenBank/DDBJ whole genome shotgun (WGS) entry which is preliminary data.</text>
</comment>